<dbReference type="GO" id="GO:0015036">
    <property type="term" value="F:disulfide oxidoreductase activity"/>
    <property type="evidence" value="ECO:0007669"/>
    <property type="project" value="UniProtKB-ARBA"/>
</dbReference>
<dbReference type="Pfam" id="PF00578">
    <property type="entry name" value="AhpC-TSA"/>
    <property type="match status" value="1"/>
</dbReference>
<dbReference type="SUPFAM" id="SSF52833">
    <property type="entry name" value="Thioredoxin-like"/>
    <property type="match status" value="1"/>
</dbReference>
<keyword evidence="2" id="KW-0812">Transmembrane</keyword>
<protein>
    <recommendedName>
        <fullName evidence="3">Thioredoxin domain-containing protein</fullName>
    </recommendedName>
</protein>
<dbReference type="Proteomes" id="UP000055136">
    <property type="component" value="Chromosome"/>
</dbReference>
<feature type="domain" description="Thioredoxin" evidence="3">
    <location>
        <begin position="40"/>
        <end position="180"/>
    </location>
</feature>
<dbReference type="InterPro" id="IPR017937">
    <property type="entry name" value="Thioredoxin_CS"/>
</dbReference>
<reference evidence="4" key="1">
    <citation type="submission" date="2015-10" db="EMBL/GenBank/DDBJ databases">
        <title>Description of Candidatus Tenderia electrophaga gen. nov, sp. nov., an Uncultivated Electroautotroph from a Biocathode Enrichment.</title>
        <authorList>
            <person name="Eddie B.J."/>
            <person name="Malanoski A.P."/>
            <person name="Wang Z."/>
            <person name="Hall R.J."/>
            <person name="Oh S.D."/>
            <person name="Heiner C."/>
            <person name="Lin B."/>
            <person name="Strycharz-Glaven S.M."/>
        </authorList>
    </citation>
    <scope>NUCLEOTIDE SEQUENCE [LARGE SCALE GENOMIC DNA]</scope>
    <source>
        <strain evidence="4">NRL1</strain>
    </source>
</reference>
<accession>A0A0S2TAF2</accession>
<dbReference type="AlphaFoldDB" id="A0A0S2TAF2"/>
<dbReference type="CDD" id="cd02966">
    <property type="entry name" value="TlpA_like_family"/>
    <property type="match status" value="1"/>
</dbReference>
<keyword evidence="2" id="KW-1133">Transmembrane helix</keyword>
<dbReference type="PROSITE" id="PS00194">
    <property type="entry name" value="THIOREDOXIN_1"/>
    <property type="match status" value="1"/>
</dbReference>
<gene>
    <name evidence="4" type="ORF">Tel_02630</name>
</gene>
<dbReference type="PANTHER" id="PTHR42852">
    <property type="entry name" value="THIOL:DISULFIDE INTERCHANGE PROTEIN DSBE"/>
    <property type="match status" value="1"/>
</dbReference>
<keyword evidence="1" id="KW-0676">Redox-active center</keyword>
<feature type="transmembrane region" description="Helical" evidence="2">
    <location>
        <begin position="6"/>
        <end position="25"/>
    </location>
</feature>
<evidence type="ECO:0000313" key="4">
    <source>
        <dbReference type="EMBL" id="ALP52126.1"/>
    </source>
</evidence>
<evidence type="ECO:0000259" key="3">
    <source>
        <dbReference type="PROSITE" id="PS51352"/>
    </source>
</evidence>
<organism evidence="4 5">
    <name type="scientific">Candidatus Tenderia electrophaga</name>
    <dbReference type="NCBI Taxonomy" id="1748243"/>
    <lineage>
        <taxon>Bacteria</taxon>
        <taxon>Pseudomonadati</taxon>
        <taxon>Pseudomonadota</taxon>
        <taxon>Gammaproteobacteria</taxon>
        <taxon>Candidatus Tenderiales</taxon>
        <taxon>Candidatus Tenderiaceae</taxon>
        <taxon>Candidatus Tenderia</taxon>
    </lineage>
</organism>
<dbReference type="GO" id="GO:0016209">
    <property type="term" value="F:antioxidant activity"/>
    <property type="evidence" value="ECO:0007669"/>
    <property type="project" value="InterPro"/>
</dbReference>
<dbReference type="InterPro" id="IPR000866">
    <property type="entry name" value="AhpC/TSA"/>
</dbReference>
<evidence type="ECO:0000256" key="2">
    <source>
        <dbReference type="SAM" id="Phobius"/>
    </source>
</evidence>
<dbReference type="InterPro" id="IPR013766">
    <property type="entry name" value="Thioredoxin_domain"/>
</dbReference>
<evidence type="ECO:0000313" key="5">
    <source>
        <dbReference type="Proteomes" id="UP000055136"/>
    </source>
</evidence>
<evidence type="ECO:0000256" key="1">
    <source>
        <dbReference type="ARBA" id="ARBA00023284"/>
    </source>
</evidence>
<dbReference type="EMBL" id="CP013099">
    <property type="protein sequence ID" value="ALP52126.1"/>
    <property type="molecule type" value="Genomic_DNA"/>
</dbReference>
<dbReference type="PROSITE" id="PS51352">
    <property type="entry name" value="THIOREDOXIN_2"/>
    <property type="match status" value="1"/>
</dbReference>
<dbReference type="InterPro" id="IPR050553">
    <property type="entry name" value="Thioredoxin_ResA/DsbE_sf"/>
</dbReference>
<dbReference type="PANTHER" id="PTHR42852:SF17">
    <property type="entry name" value="THIOREDOXIN-LIKE PROTEIN HI_1115"/>
    <property type="match status" value="1"/>
</dbReference>
<dbReference type="Gene3D" id="3.40.30.10">
    <property type="entry name" value="Glutaredoxin"/>
    <property type="match status" value="1"/>
</dbReference>
<dbReference type="KEGG" id="tee:Tel_02630"/>
<keyword evidence="2" id="KW-0472">Membrane</keyword>
<sequence>MNNKQIIIGAVVIFLVGAVGGNYFIKMLRQPPEPSADTQQLIGLRVPSYSLLGLDGVRERSEQWLGKVQVINFWATWCPPCKREIPALIELQQDYANHNLQVIGIALDDVEPVRAYAQEMSINYPVLVGDSDAIEVAEQLGNDMGVLPYTVVTDQAGNIRFIRYGEVDRETLEAEIRKLI</sequence>
<dbReference type="STRING" id="1748243.Tel_02630"/>
<keyword evidence="5" id="KW-1185">Reference proteome</keyword>
<dbReference type="InterPro" id="IPR036249">
    <property type="entry name" value="Thioredoxin-like_sf"/>
</dbReference>
<name>A0A0S2TAF2_9GAMM</name>
<proteinExistence type="predicted"/>